<dbReference type="KEGG" id="slb:AWJ20_3065"/>
<evidence type="ECO:0000313" key="1">
    <source>
        <dbReference type="EMBL" id="ANB15437.1"/>
    </source>
</evidence>
<dbReference type="RefSeq" id="XP_018737914.1">
    <property type="nucleotide sequence ID" value="XM_018880058.1"/>
</dbReference>
<sequence length="112" mass="12341">MLVPRELATIDNNTTNSRTMTTNPLSSRMDNNISTMVKRLNEITTSTEGVVNDKRNSVLMSNSGKSLEIRDVVLGVTNTFNVNGTSLLINGLLEISWIITVNKLDIDTNSLE</sequence>
<dbReference type="Proteomes" id="UP000189580">
    <property type="component" value="Chromosome b"/>
</dbReference>
<keyword evidence="2" id="KW-1185">Reference proteome</keyword>
<reference evidence="1 2" key="1">
    <citation type="submission" date="2016-02" db="EMBL/GenBank/DDBJ databases">
        <title>Complete genome sequence and transcriptome regulation of the pentose utilising yeast Sugiyamaella lignohabitans.</title>
        <authorList>
            <person name="Bellasio M."/>
            <person name="Peymann A."/>
            <person name="Valli M."/>
            <person name="Sipitzky M."/>
            <person name="Graf A."/>
            <person name="Sauer M."/>
            <person name="Marx H."/>
            <person name="Mattanovich D."/>
        </authorList>
    </citation>
    <scope>NUCLEOTIDE SEQUENCE [LARGE SCALE GENOMIC DNA]</scope>
    <source>
        <strain evidence="1 2">CBS 10342</strain>
    </source>
</reference>
<organism evidence="1 2">
    <name type="scientific">Sugiyamaella lignohabitans</name>
    <dbReference type="NCBI Taxonomy" id="796027"/>
    <lineage>
        <taxon>Eukaryota</taxon>
        <taxon>Fungi</taxon>
        <taxon>Dikarya</taxon>
        <taxon>Ascomycota</taxon>
        <taxon>Saccharomycotina</taxon>
        <taxon>Dipodascomycetes</taxon>
        <taxon>Dipodascales</taxon>
        <taxon>Trichomonascaceae</taxon>
        <taxon>Sugiyamaella</taxon>
    </lineage>
</organism>
<dbReference type="AlphaFoldDB" id="A0A161HN22"/>
<dbReference type="EMBL" id="CP014503">
    <property type="protein sequence ID" value="ANB15437.1"/>
    <property type="molecule type" value="Genomic_DNA"/>
</dbReference>
<name>A0A161HN22_9ASCO</name>
<proteinExistence type="predicted"/>
<protein>
    <submittedName>
        <fullName evidence="1">Uncharacterized protein</fullName>
    </submittedName>
</protein>
<gene>
    <name evidence="1" type="ORF">AWJ20_3065</name>
</gene>
<accession>A0A161HN22</accession>
<evidence type="ECO:0000313" key="2">
    <source>
        <dbReference type="Proteomes" id="UP000189580"/>
    </source>
</evidence>
<dbReference type="GeneID" id="30035046"/>